<dbReference type="InterPro" id="IPR026444">
    <property type="entry name" value="Secre_tail"/>
</dbReference>
<dbReference type="NCBIfam" id="TIGR04534">
    <property type="entry name" value="ELWxxDGT_rpt"/>
    <property type="match status" value="4"/>
</dbReference>
<gene>
    <name evidence="4" type="ORF">FNW17_06985</name>
</gene>
<feature type="domain" description="Secretion system C-terminal sorting" evidence="3">
    <location>
        <begin position="491"/>
        <end position="559"/>
    </location>
</feature>
<dbReference type="RefSeq" id="WP_143390928.1">
    <property type="nucleotide sequence ID" value="NZ_VJZQ01000015.1"/>
</dbReference>
<evidence type="ECO:0000259" key="3">
    <source>
        <dbReference type="Pfam" id="PF18962"/>
    </source>
</evidence>
<feature type="signal peptide" evidence="2">
    <location>
        <begin position="1"/>
        <end position="22"/>
    </location>
</feature>
<feature type="chain" id="PRO_5022219057" evidence="2">
    <location>
        <begin position="23"/>
        <end position="561"/>
    </location>
</feature>
<evidence type="ECO:0000313" key="4">
    <source>
        <dbReference type="EMBL" id="TRX21619.1"/>
    </source>
</evidence>
<evidence type="ECO:0000256" key="2">
    <source>
        <dbReference type="SAM" id="SignalP"/>
    </source>
</evidence>
<dbReference type="OrthoDB" id="1489153at2"/>
<dbReference type="EMBL" id="VJZR01000004">
    <property type="protein sequence ID" value="TRX21619.1"/>
    <property type="molecule type" value="Genomic_DNA"/>
</dbReference>
<dbReference type="Proteomes" id="UP000318585">
    <property type="component" value="Unassembled WGS sequence"/>
</dbReference>
<dbReference type="NCBIfam" id="TIGR04183">
    <property type="entry name" value="Por_Secre_tail"/>
    <property type="match status" value="1"/>
</dbReference>
<reference evidence="4 5" key="1">
    <citation type="submission" date="2019-07" db="EMBL/GenBank/DDBJ databases">
        <title>Novel species of Flavobacterium.</title>
        <authorList>
            <person name="Liu Q."/>
            <person name="Xin Y.-H."/>
        </authorList>
    </citation>
    <scope>NUCLEOTIDE SEQUENCE [LARGE SCALE GENOMIC DNA]</scope>
    <source>
        <strain evidence="4 5">LB3P56</strain>
    </source>
</reference>
<comment type="caution">
    <text evidence="4">The sequence shown here is derived from an EMBL/GenBank/DDBJ whole genome shotgun (WGS) entry which is preliminary data.</text>
</comment>
<dbReference type="AlphaFoldDB" id="A0A553CMA7"/>
<protein>
    <submittedName>
        <fullName evidence="4">T9SS type A sorting domain-containing protein</fullName>
    </submittedName>
</protein>
<dbReference type="InterPro" id="IPR030916">
    <property type="entry name" value="ELWxxDGT_rpt"/>
</dbReference>
<organism evidence="4 5">
    <name type="scientific">Flavobacterium franklandianum</name>
    <dbReference type="NCBI Taxonomy" id="2594430"/>
    <lineage>
        <taxon>Bacteria</taxon>
        <taxon>Pseudomonadati</taxon>
        <taxon>Bacteroidota</taxon>
        <taxon>Flavobacteriia</taxon>
        <taxon>Flavobacteriales</taxon>
        <taxon>Flavobacteriaceae</taxon>
        <taxon>Flavobacterium</taxon>
    </lineage>
</organism>
<keyword evidence="5" id="KW-1185">Reference proteome</keyword>
<dbReference type="Pfam" id="PF18962">
    <property type="entry name" value="Por_Secre_tail"/>
    <property type="match status" value="1"/>
</dbReference>
<evidence type="ECO:0000256" key="1">
    <source>
        <dbReference type="ARBA" id="ARBA00022729"/>
    </source>
</evidence>
<proteinExistence type="predicted"/>
<accession>A0A553CMA7</accession>
<keyword evidence="1 2" id="KW-0732">Signal</keyword>
<evidence type="ECO:0000313" key="5">
    <source>
        <dbReference type="Proteomes" id="UP000318585"/>
    </source>
</evidence>
<sequence length="561" mass="60343">MKTTTLFLVSLFFLLLSTNNYSQQPVMVKDIYSGSNTSFSYNPSFTKINSTLFFAANDGVNGFELWKSDGTNAGTVMVKDINLSSSGTSYGSEPRNLTNVNGTLLFTANNGINGRELWKSDGTEAGTVMIKDLNPSLTDNTGFIDELINFNGTLFFSANANDNGTELWKSDGTDAGTVMVIDINPGFTFDVPNRSNPNNFINVNGALFFAAYNEINGNELWKSDGTASGTVMVSNTPGTASTVGSYPNLTIANGILFFSGESIFFGTELWKSDGSTAGTAMVKDIYPGYTPNGVAYSSGAGSFANVNGILFFIATDIDNNLELWKSDGTVAGTIKVKEIRESTFNFGSNPTNLTNVNGILYFSANDGIHGIEMWKSDGTEAGTTLVKDINAGISSSEPGQFTNINGTIYFVAGDNIIGQELFKTDGTASGTIGYNIRFLSESSSPEGLINVADNLFFNATNGGQNGRELWRLNTNSLSTLKNITNDSKFLIFPNPVKNILTITNPENTSIDKISITDITGKKVLEQNDGTNTLNLENLQNGMYLLQVISNGKNTISKFIKN</sequence>
<name>A0A553CMA7_9FLAO</name>